<name>A0ABV2BWM1_9GAMM</name>
<proteinExistence type="predicted"/>
<gene>
    <name evidence="1" type="ORF">ABVT43_14365</name>
</gene>
<keyword evidence="2" id="KW-1185">Reference proteome</keyword>
<evidence type="ECO:0000313" key="2">
    <source>
        <dbReference type="Proteomes" id="UP001548189"/>
    </source>
</evidence>
<protein>
    <submittedName>
        <fullName evidence="1">Uncharacterized protein</fullName>
    </submittedName>
</protein>
<organism evidence="1 2">
    <name type="scientific">Aliikangiella maris</name>
    <dbReference type="NCBI Taxonomy" id="3162458"/>
    <lineage>
        <taxon>Bacteria</taxon>
        <taxon>Pseudomonadati</taxon>
        <taxon>Pseudomonadota</taxon>
        <taxon>Gammaproteobacteria</taxon>
        <taxon>Oceanospirillales</taxon>
        <taxon>Pleioneaceae</taxon>
        <taxon>Aliikangiella</taxon>
    </lineage>
</organism>
<reference evidence="1 2" key="1">
    <citation type="submission" date="2024-06" db="EMBL/GenBank/DDBJ databases">
        <authorList>
            <person name="Li F."/>
        </authorList>
    </citation>
    <scope>NUCLEOTIDE SEQUENCE [LARGE SCALE GENOMIC DNA]</scope>
    <source>
        <strain evidence="1 2">GXAS 311</strain>
    </source>
</reference>
<evidence type="ECO:0000313" key="1">
    <source>
        <dbReference type="EMBL" id="MET1256321.1"/>
    </source>
</evidence>
<comment type="caution">
    <text evidence="1">The sequence shown here is derived from an EMBL/GenBank/DDBJ whole genome shotgun (WGS) entry which is preliminary data.</text>
</comment>
<accession>A0ABV2BWM1</accession>
<dbReference type="EMBL" id="JBEVCJ010000020">
    <property type="protein sequence ID" value="MET1256321.1"/>
    <property type="molecule type" value="Genomic_DNA"/>
</dbReference>
<sequence>MSYSKLSTRQWLNIIIFCISFMFLIVVLIGKKFTESEIDPEIESRIELLPQTEHFSNMKEQTSAFVKSNGKEESDYVLQQIDFGDFFLYRRGKQWEINSSEFRQKVSPEEIERVAFKWFQLLGYPTIKVTDPNLFVGTTVLLYVQGQSQPLICKVKQTNDQFIFYIKLMSLGQVWQIDMNVTDGHSYFLF</sequence>
<dbReference type="Proteomes" id="UP001548189">
    <property type="component" value="Unassembled WGS sequence"/>
</dbReference>